<sequence length="314" mass="33823">PDMVTLLVRHGVDLNRRDRIHESSPLDLASEEAERLPCLQRLLELGATVNAADKHGKTALLHALASSDGVQIHNTENIRLLLEGGADPGARTREGDSAFSPLVLLLGESAGSSPQEAEATQGFCFRAAQLLTCHGADPSACPPEACLTLLCLKGFRQHFRLLRLLMESGAAPHCSLHGPSCWSGFGVLLQQLDQDGSHGADLRKAQAALELMLASAPVVWLPESLEADLSGGRFGGEGLQALVGRLRPLQHSPAPLKHLCRVSVRRRLQPWPLDTKVQALPLPARLKRFLLLDQEGEADHPGTLDSVRVFAAQP</sequence>
<dbReference type="Gene3D" id="1.25.40.20">
    <property type="entry name" value="Ankyrin repeat-containing domain"/>
    <property type="match status" value="1"/>
</dbReference>
<keyword evidence="5" id="KW-1185">Reference proteome</keyword>
<dbReference type="GO" id="GO:0016567">
    <property type="term" value="P:protein ubiquitination"/>
    <property type="evidence" value="ECO:0007669"/>
    <property type="project" value="UniProtKB-UniPathway"/>
</dbReference>
<dbReference type="PROSITE" id="PS50225">
    <property type="entry name" value="SOCS"/>
    <property type="match status" value="1"/>
</dbReference>
<organism evidence="4 5">
    <name type="scientific">Anolis carolinensis</name>
    <name type="common">Green anole</name>
    <name type="synonym">American chameleon</name>
    <dbReference type="NCBI Taxonomy" id="28377"/>
    <lineage>
        <taxon>Eukaryota</taxon>
        <taxon>Metazoa</taxon>
        <taxon>Chordata</taxon>
        <taxon>Craniata</taxon>
        <taxon>Vertebrata</taxon>
        <taxon>Euteleostomi</taxon>
        <taxon>Lepidosauria</taxon>
        <taxon>Squamata</taxon>
        <taxon>Bifurcata</taxon>
        <taxon>Unidentata</taxon>
        <taxon>Episquamata</taxon>
        <taxon>Toxicofera</taxon>
        <taxon>Iguania</taxon>
        <taxon>Dactyloidae</taxon>
        <taxon>Anolis</taxon>
    </lineage>
</organism>
<dbReference type="Pfam" id="PF07525">
    <property type="entry name" value="SOCS_box"/>
    <property type="match status" value="1"/>
</dbReference>
<evidence type="ECO:0000259" key="3">
    <source>
        <dbReference type="PROSITE" id="PS50225"/>
    </source>
</evidence>
<evidence type="ECO:0000256" key="1">
    <source>
        <dbReference type="ARBA" id="ARBA00004906"/>
    </source>
</evidence>
<dbReference type="Ensembl" id="ENSACAT00000037277.1">
    <property type="protein sequence ID" value="ENSACAP00000026615.1"/>
    <property type="gene ID" value="ENSACAG00000041437.1"/>
</dbReference>
<name>A0A803SUH5_ANOCA</name>
<dbReference type="InterPro" id="IPR036036">
    <property type="entry name" value="SOCS_box-like_dom_sf"/>
</dbReference>
<dbReference type="PANTHER" id="PTHR24132">
    <property type="entry name" value="ANKYRIN REPEAT AND SOCS BOX PROTEIN 6"/>
    <property type="match status" value="1"/>
</dbReference>
<dbReference type="PROSITE" id="PS50088">
    <property type="entry name" value="ANK_REPEAT"/>
    <property type="match status" value="1"/>
</dbReference>
<dbReference type="Proteomes" id="UP000001646">
    <property type="component" value="Unplaced"/>
</dbReference>
<dbReference type="PANTHER" id="PTHR24132:SF24">
    <property type="entry name" value="ANKYRIN REPEAT AND SOCS BOX PROTEIN 6"/>
    <property type="match status" value="1"/>
</dbReference>
<dbReference type="FunFam" id="1.10.750.20:FF:000001">
    <property type="entry name" value="Ankyrin repeat and SOCS box containing 1"/>
    <property type="match status" value="1"/>
</dbReference>
<reference evidence="4" key="2">
    <citation type="submission" date="2025-08" db="UniProtKB">
        <authorList>
            <consortium name="Ensembl"/>
        </authorList>
    </citation>
    <scope>IDENTIFICATION</scope>
</reference>
<dbReference type="GeneTree" id="ENSGT00390000006784"/>
<dbReference type="SUPFAM" id="SSF158235">
    <property type="entry name" value="SOCS box-like"/>
    <property type="match status" value="1"/>
</dbReference>
<dbReference type="Gene3D" id="1.10.750.20">
    <property type="entry name" value="SOCS box"/>
    <property type="match status" value="1"/>
</dbReference>
<dbReference type="InterPro" id="IPR036770">
    <property type="entry name" value="Ankyrin_rpt-contain_sf"/>
</dbReference>
<dbReference type="InterPro" id="IPR001496">
    <property type="entry name" value="SOCS_box"/>
</dbReference>
<dbReference type="GO" id="GO:0035556">
    <property type="term" value="P:intracellular signal transduction"/>
    <property type="evidence" value="ECO:0007669"/>
    <property type="project" value="InterPro"/>
</dbReference>
<feature type="repeat" description="ANK" evidence="2">
    <location>
        <begin position="21"/>
        <end position="54"/>
    </location>
</feature>
<reference evidence="4" key="1">
    <citation type="submission" date="2009-12" db="EMBL/GenBank/DDBJ databases">
        <title>The Genome Sequence of Anolis carolinensis (Green Anole Lizard).</title>
        <authorList>
            <consortium name="The Genome Sequencing Platform"/>
            <person name="Di Palma F."/>
            <person name="Alfoldi J."/>
            <person name="Heiman D."/>
            <person name="Young S."/>
            <person name="Grabherr M."/>
            <person name="Johnson J."/>
            <person name="Lander E.S."/>
            <person name="Lindblad-Toh K."/>
        </authorList>
    </citation>
    <scope>NUCLEOTIDE SEQUENCE [LARGE SCALE GENOMIC DNA]</scope>
    <source>
        <strain evidence="4">JBL SC #1</strain>
    </source>
</reference>
<keyword evidence="2" id="KW-0040">ANK repeat</keyword>
<evidence type="ECO:0000256" key="2">
    <source>
        <dbReference type="PROSITE-ProRule" id="PRU00023"/>
    </source>
</evidence>
<protein>
    <recommendedName>
        <fullName evidence="3">SOCS box domain-containing protein</fullName>
    </recommendedName>
</protein>
<dbReference type="SMART" id="SM00248">
    <property type="entry name" value="ANK"/>
    <property type="match status" value="2"/>
</dbReference>
<feature type="domain" description="SOCS box" evidence="3">
    <location>
        <begin position="241"/>
        <end position="290"/>
    </location>
</feature>
<dbReference type="InterPro" id="IPR002110">
    <property type="entry name" value="Ankyrin_rpt"/>
</dbReference>
<dbReference type="AlphaFoldDB" id="A0A803SUH5"/>
<evidence type="ECO:0000313" key="5">
    <source>
        <dbReference type="Proteomes" id="UP000001646"/>
    </source>
</evidence>
<dbReference type="UniPathway" id="UPA00143"/>
<dbReference type="InParanoid" id="A0A803SUH5"/>
<dbReference type="SUPFAM" id="SSF48403">
    <property type="entry name" value="Ankyrin repeat"/>
    <property type="match status" value="1"/>
</dbReference>
<accession>A0A803SUH5</accession>
<comment type="pathway">
    <text evidence="1">Protein modification; protein ubiquitination.</text>
</comment>
<reference evidence="4" key="3">
    <citation type="submission" date="2025-09" db="UniProtKB">
        <authorList>
            <consortium name="Ensembl"/>
        </authorList>
    </citation>
    <scope>IDENTIFICATION</scope>
</reference>
<dbReference type="SMART" id="SM00969">
    <property type="entry name" value="SOCS_box"/>
    <property type="match status" value="1"/>
</dbReference>
<evidence type="ECO:0000313" key="4">
    <source>
        <dbReference type="Ensembl" id="ENSACAP00000026615.1"/>
    </source>
</evidence>
<proteinExistence type="predicted"/>
<dbReference type="Pfam" id="PF12796">
    <property type="entry name" value="Ank_2"/>
    <property type="match status" value="1"/>
</dbReference>